<protein>
    <recommendedName>
        <fullName evidence="4">DUF998 domain-containing protein</fullName>
    </recommendedName>
</protein>
<accession>A0A2T4U754</accession>
<evidence type="ECO:0000256" key="1">
    <source>
        <dbReference type="SAM" id="Phobius"/>
    </source>
</evidence>
<dbReference type="Pfam" id="PF06197">
    <property type="entry name" value="DUF998"/>
    <property type="match status" value="1"/>
</dbReference>
<dbReference type="EMBL" id="PZJJ01000009">
    <property type="protein sequence ID" value="PTL39238.1"/>
    <property type="molecule type" value="Genomic_DNA"/>
</dbReference>
<dbReference type="InterPro" id="IPR009339">
    <property type="entry name" value="DUF998"/>
</dbReference>
<gene>
    <name evidence="2" type="ORF">C6Y45_07560</name>
</gene>
<sequence length="188" mass="20853">MIQVKKAASACFLLFLIVSTVLPFFSFQGYSMLTHTTSHLAAQGAPHAWVMKLVFICLGSMAVFVTYATRIRYHQLFGVLFGFSLIMTAFFPHAPMEAGLPVNVVQDKVHSVFAGGTGFSFTVLAVGHAFMSRGNQRTAGVVLAIAATLIPLLMIAFPSWMGLLQRMMFICAFGWLFFYMEPPKQYKF</sequence>
<evidence type="ECO:0000313" key="2">
    <source>
        <dbReference type="EMBL" id="PTL39238.1"/>
    </source>
</evidence>
<keyword evidence="1" id="KW-1133">Transmembrane helix</keyword>
<evidence type="ECO:0000313" key="3">
    <source>
        <dbReference type="Proteomes" id="UP000240509"/>
    </source>
</evidence>
<keyword evidence="1" id="KW-0472">Membrane</keyword>
<feature type="transmembrane region" description="Helical" evidence="1">
    <location>
        <begin position="112"/>
        <end position="131"/>
    </location>
</feature>
<organism evidence="2 3">
    <name type="scientific">Alkalicoccus saliphilus</name>
    <dbReference type="NCBI Taxonomy" id="200989"/>
    <lineage>
        <taxon>Bacteria</taxon>
        <taxon>Bacillati</taxon>
        <taxon>Bacillota</taxon>
        <taxon>Bacilli</taxon>
        <taxon>Bacillales</taxon>
        <taxon>Bacillaceae</taxon>
        <taxon>Alkalicoccus</taxon>
    </lineage>
</organism>
<proteinExistence type="predicted"/>
<feature type="transmembrane region" description="Helical" evidence="1">
    <location>
        <begin position="138"/>
        <end position="157"/>
    </location>
</feature>
<keyword evidence="1" id="KW-0812">Transmembrane</keyword>
<feature type="transmembrane region" description="Helical" evidence="1">
    <location>
        <begin position="163"/>
        <end position="180"/>
    </location>
</feature>
<feature type="transmembrane region" description="Helical" evidence="1">
    <location>
        <begin position="76"/>
        <end position="92"/>
    </location>
</feature>
<reference evidence="2 3" key="1">
    <citation type="submission" date="2018-03" db="EMBL/GenBank/DDBJ databases">
        <title>Alkalicoccus saliphilus sp. nov., isolated from a mineral pool.</title>
        <authorList>
            <person name="Zhao B."/>
        </authorList>
    </citation>
    <scope>NUCLEOTIDE SEQUENCE [LARGE SCALE GENOMIC DNA]</scope>
    <source>
        <strain evidence="2 3">6AG</strain>
    </source>
</reference>
<keyword evidence="3" id="KW-1185">Reference proteome</keyword>
<feature type="transmembrane region" description="Helical" evidence="1">
    <location>
        <begin position="47"/>
        <end position="69"/>
    </location>
</feature>
<comment type="caution">
    <text evidence="2">The sequence shown here is derived from an EMBL/GenBank/DDBJ whole genome shotgun (WGS) entry which is preliminary data.</text>
</comment>
<evidence type="ECO:0008006" key="4">
    <source>
        <dbReference type="Google" id="ProtNLM"/>
    </source>
</evidence>
<dbReference type="AlphaFoldDB" id="A0A2T4U754"/>
<name>A0A2T4U754_9BACI</name>
<dbReference type="Proteomes" id="UP000240509">
    <property type="component" value="Unassembled WGS sequence"/>
</dbReference>